<sequence length="134" mass="15481">MANKEKEYEIDEDFLLASIGDHKEGKPPLKKEEAIADDEPVKPKDSSANSKRNKRNSNTEDYEELFLCRNEIRQRQGVYISQSVHQTIMQIVKQIAGNDVSVGGYIDNVLKHHLGKYKDEINFLYKQDRTNLID</sequence>
<feature type="compositionally biased region" description="Basic and acidic residues" evidence="1">
    <location>
        <begin position="20"/>
        <end position="45"/>
    </location>
</feature>
<dbReference type="Pfam" id="PF11888">
    <property type="entry name" value="DUF3408"/>
    <property type="match status" value="1"/>
</dbReference>
<dbReference type="InterPro" id="IPR021823">
    <property type="entry name" value="DUF3408"/>
</dbReference>
<reference evidence="2" key="1">
    <citation type="submission" date="2016-04" db="EMBL/GenBank/DDBJ databases">
        <authorList>
            <person name="Evans L.H."/>
            <person name="Alamgir A."/>
            <person name="Owens N."/>
            <person name="Weber N.D."/>
            <person name="Virtaneva K."/>
            <person name="Barbian K."/>
            <person name="Babar A."/>
            <person name="Rosenke K."/>
        </authorList>
    </citation>
    <scope>NUCLEOTIDE SEQUENCE</scope>
    <source>
        <strain evidence="2">86-1</strain>
    </source>
</reference>
<gene>
    <name evidence="2" type="ORF">KL86DYS1_10036</name>
</gene>
<organism evidence="2">
    <name type="scientific">uncultured Dysgonomonas sp</name>
    <dbReference type="NCBI Taxonomy" id="206096"/>
    <lineage>
        <taxon>Bacteria</taxon>
        <taxon>Pseudomonadati</taxon>
        <taxon>Bacteroidota</taxon>
        <taxon>Bacteroidia</taxon>
        <taxon>Bacteroidales</taxon>
        <taxon>Dysgonomonadaceae</taxon>
        <taxon>Dysgonomonas</taxon>
        <taxon>environmental samples</taxon>
    </lineage>
</organism>
<dbReference type="EMBL" id="FLUM01000001">
    <property type="protein sequence ID" value="SBV90392.1"/>
    <property type="molecule type" value="Genomic_DNA"/>
</dbReference>
<feature type="region of interest" description="Disordered" evidence="1">
    <location>
        <begin position="17"/>
        <end position="60"/>
    </location>
</feature>
<dbReference type="RefSeq" id="WP_296937705.1">
    <property type="nucleotide sequence ID" value="NZ_LT599032.1"/>
</dbReference>
<evidence type="ECO:0000313" key="2">
    <source>
        <dbReference type="EMBL" id="SBV90392.1"/>
    </source>
</evidence>
<name>A0A212IT67_9BACT</name>
<evidence type="ECO:0008006" key="3">
    <source>
        <dbReference type="Google" id="ProtNLM"/>
    </source>
</evidence>
<accession>A0A212IT67</accession>
<protein>
    <recommendedName>
        <fullName evidence="3">DUF3408 domain-containing protein</fullName>
    </recommendedName>
</protein>
<dbReference type="AlphaFoldDB" id="A0A212IT67"/>
<proteinExistence type="predicted"/>
<evidence type="ECO:0000256" key="1">
    <source>
        <dbReference type="SAM" id="MobiDB-lite"/>
    </source>
</evidence>